<feature type="binding site" evidence="9">
    <location>
        <position position="176"/>
    </location>
    <ligand>
        <name>Fe cation</name>
        <dbReference type="ChEBI" id="CHEBI:24875"/>
        <label>1</label>
    </ligand>
</feature>
<dbReference type="NCBIfam" id="NF033656">
    <property type="entry name" value="DMQ_monoox_COQ7"/>
    <property type="match status" value="1"/>
</dbReference>
<dbReference type="EMBL" id="JBHTKB010000002">
    <property type="protein sequence ID" value="MFD0914136.1"/>
    <property type="molecule type" value="Genomic_DNA"/>
</dbReference>
<keyword evidence="8 9" id="KW-0472">Membrane</keyword>
<comment type="subcellular location">
    <subcellularLocation>
        <location evidence="9">Cell membrane</location>
        <topology evidence="9">Peripheral membrane protein</topology>
    </subcellularLocation>
</comment>
<comment type="caution">
    <text evidence="10">The sequence shown here is derived from an EMBL/GenBank/DDBJ whole genome shotgun (WGS) entry which is preliminary data.</text>
</comment>
<dbReference type="HAMAP" id="MF_01658">
    <property type="entry name" value="COQ7"/>
    <property type="match status" value="1"/>
</dbReference>
<protein>
    <recommendedName>
        <fullName evidence="9">3-demethoxyubiquinol 3-hydroxylase</fullName>
        <shortName evidence="9">DMQ hydroxylase</shortName>
        <ecNumber evidence="9">1.14.99.60</ecNumber>
    </recommendedName>
    <alternativeName>
        <fullName evidence="9">2-nonaprenyl-3-methyl-6-methoxy-1,4-benzoquinol hydroxylase</fullName>
    </alternativeName>
</protein>
<comment type="similarity">
    <text evidence="9">Belongs to the COQ7 family.</text>
</comment>
<evidence type="ECO:0000256" key="7">
    <source>
        <dbReference type="ARBA" id="ARBA00023033"/>
    </source>
</evidence>
<evidence type="ECO:0000256" key="3">
    <source>
        <dbReference type="ARBA" id="ARBA00022688"/>
    </source>
</evidence>
<evidence type="ECO:0000256" key="9">
    <source>
        <dbReference type="HAMAP-Rule" id="MF_01658"/>
    </source>
</evidence>
<proteinExistence type="inferred from homology"/>
<keyword evidence="3 9" id="KW-0831">Ubiquinone biosynthesis</keyword>
<dbReference type="Pfam" id="PF03232">
    <property type="entry name" value="COQ7"/>
    <property type="match status" value="1"/>
</dbReference>
<name>A0ABW3F6U0_9PROT</name>
<gene>
    <name evidence="9 10" type="primary">coq7</name>
    <name evidence="10" type="ORF">ACFQ1Z_11300</name>
</gene>
<dbReference type="InterPro" id="IPR012347">
    <property type="entry name" value="Ferritin-like"/>
</dbReference>
<dbReference type="RefSeq" id="WP_379057698.1">
    <property type="nucleotide sequence ID" value="NZ_JBHTKB010000002.1"/>
</dbReference>
<keyword evidence="7 9" id="KW-0503">Monooxygenase</keyword>
<evidence type="ECO:0000256" key="6">
    <source>
        <dbReference type="ARBA" id="ARBA00023004"/>
    </source>
</evidence>
<comment type="catalytic activity">
    <reaction evidence="9">
        <text>a 5-methoxy-2-methyl-3-(all-trans-polyprenyl)benzene-1,4-diol + AH2 + O2 = a 3-demethylubiquinol + A + H2O</text>
        <dbReference type="Rhea" id="RHEA:50908"/>
        <dbReference type="Rhea" id="RHEA-COMP:10859"/>
        <dbReference type="Rhea" id="RHEA-COMP:10914"/>
        <dbReference type="ChEBI" id="CHEBI:13193"/>
        <dbReference type="ChEBI" id="CHEBI:15377"/>
        <dbReference type="ChEBI" id="CHEBI:15379"/>
        <dbReference type="ChEBI" id="CHEBI:17499"/>
        <dbReference type="ChEBI" id="CHEBI:84167"/>
        <dbReference type="ChEBI" id="CHEBI:84422"/>
        <dbReference type="EC" id="1.14.99.60"/>
    </reaction>
</comment>
<feature type="binding site" evidence="9">
    <location>
        <position position="95"/>
    </location>
    <ligand>
        <name>Fe cation</name>
        <dbReference type="ChEBI" id="CHEBI:24875"/>
        <label>1</label>
    </ligand>
</feature>
<feature type="binding site" evidence="9">
    <location>
        <position position="179"/>
    </location>
    <ligand>
        <name>Fe cation</name>
        <dbReference type="ChEBI" id="CHEBI:24875"/>
        <label>2</label>
    </ligand>
</feature>
<reference evidence="11" key="1">
    <citation type="journal article" date="2019" name="Int. J. Syst. Evol. Microbiol.">
        <title>The Global Catalogue of Microorganisms (GCM) 10K type strain sequencing project: providing services to taxonomists for standard genome sequencing and annotation.</title>
        <authorList>
            <consortium name="The Broad Institute Genomics Platform"/>
            <consortium name="The Broad Institute Genome Sequencing Center for Infectious Disease"/>
            <person name="Wu L."/>
            <person name="Ma J."/>
        </authorList>
    </citation>
    <scope>NUCLEOTIDE SEQUENCE [LARGE SCALE GENOMIC DNA]</scope>
    <source>
        <strain evidence="11">CCUG 58412</strain>
    </source>
</reference>
<evidence type="ECO:0000256" key="5">
    <source>
        <dbReference type="ARBA" id="ARBA00023002"/>
    </source>
</evidence>
<comment type="cofactor">
    <cofactor evidence="9">
        <name>Fe cation</name>
        <dbReference type="ChEBI" id="CHEBI:24875"/>
    </cofactor>
    <text evidence="9">Binds 2 iron ions per subunit.</text>
</comment>
<evidence type="ECO:0000313" key="11">
    <source>
        <dbReference type="Proteomes" id="UP001597128"/>
    </source>
</evidence>
<sequence length="213" mass="23109">MTLPPLTLDKAIAVLDMGLRTVFSQAIPSRPYPQAESADDSTLSDSERKHAAALMRINHVGEVCAQALYSGQALVSRDPANVAALKQASREEVDHLAWCERRIGELGGRKSLLNPLWFGASFGMGVTAGLLGDKWNLGFLAETEHQVSAHLGDHLHELPAQDHASRAIVTQMKQDEEHHAETAEHLGGATLPAPVKLAMRLASKVMTRTAYHL</sequence>
<keyword evidence="6 9" id="KW-0408">Iron</keyword>
<feature type="binding site" evidence="9">
    <location>
        <position position="176"/>
    </location>
    <ligand>
        <name>Fe cation</name>
        <dbReference type="ChEBI" id="CHEBI:24875"/>
        <label>2</label>
    </ligand>
</feature>
<feature type="binding site" evidence="9">
    <location>
        <position position="62"/>
    </location>
    <ligand>
        <name>Fe cation</name>
        <dbReference type="ChEBI" id="CHEBI:24875"/>
        <label>1</label>
    </ligand>
</feature>
<dbReference type="InterPro" id="IPR009078">
    <property type="entry name" value="Ferritin-like_SF"/>
</dbReference>
<dbReference type="InterPro" id="IPR011566">
    <property type="entry name" value="Ubq_synth_Coq7"/>
</dbReference>
<evidence type="ECO:0000256" key="4">
    <source>
        <dbReference type="ARBA" id="ARBA00022723"/>
    </source>
</evidence>
<organism evidence="10 11">
    <name type="scientific">Methylophilus luteus</name>
    <dbReference type="NCBI Taxonomy" id="640108"/>
    <lineage>
        <taxon>Bacteria</taxon>
        <taxon>Pseudomonadati</taxon>
        <taxon>Pseudomonadota</taxon>
        <taxon>Betaproteobacteria</taxon>
        <taxon>Nitrosomonadales</taxon>
        <taxon>Methylophilaceae</taxon>
        <taxon>Methylophilus</taxon>
    </lineage>
</organism>
<dbReference type="InterPro" id="IPR047809">
    <property type="entry name" value="COQ7_proteobact"/>
</dbReference>
<dbReference type="GO" id="GO:0004497">
    <property type="term" value="F:monooxygenase activity"/>
    <property type="evidence" value="ECO:0007669"/>
    <property type="project" value="UniProtKB-KW"/>
</dbReference>
<keyword evidence="5 9" id="KW-0560">Oxidoreductase</keyword>
<dbReference type="EC" id="1.14.99.60" evidence="9"/>
<dbReference type="PANTHER" id="PTHR11237:SF4">
    <property type="entry name" value="5-DEMETHOXYUBIQUINONE HYDROXYLASE, MITOCHONDRIAL"/>
    <property type="match status" value="1"/>
</dbReference>
<feature type="binding site" evidence="9">
    <location>
        <position position="92"/>
    </location>
    <ligand>
        <name>Fe cation</name>
        <dbReference type="ChEBI" id="CHEBI:24875"/>
        <label>1</label>
    </ligand>
</feature>
<dbReference type="CDD" id="cd01042">
    <property type="entry name" value="DMQH"/>
    <property type="match status" value="1"/>
</dbReference>
<evidence type="ECO:0000256" key="1">
    <source>
        <dbReference type="ARBA" id="ARBA00004749"/>
    </source>
</evidence>
<keyword evidence="2 9" id="KW-1003">Cell membrane</keyword>
<feature type="binding site" evidence="9">
    <location>
        <position position="92"/>
    </location>
    <ligand>
        <name>Fe cation</name>
        <dbReference type="ChEBI" id="CHEBI:24875"/>
        <label>2</label>
    </ligand>
</feature>
<feature type="binding site" evidence="9">
    <location>
        <position position="144"/>
    </location>
    <ligand>
        <name>Fe cation</name>
        <dbReference type="ChEBI" id="CHEBI:24875"/>
        <label>2</label>
    </ligand>
</feature>
<dbReference type="Gene3D" id="1.20.1260.10">
    <property type="match status" value="1"/>
</dbReference>
<evidence type="ECO:0000256" key="8">
    <source>
        <dbReference type="ARBA" id="ARBA00023136"/>
    </source>
</evidence>
<comment type="pathway">
    <text evidence="1 9">Cofactor biosynthesis; ubiquinone biosynthesis.</text>
</comment>
<dbReference type="PANTHER" id="PTHR11237">
    <property type="entry name" value="COENZYME Q10 BIOSYNTHESIS PROTEIN 7"/>
    <property type="match status" value="1"/>
</dbReference>
<comment type="function">
    <text evidence="9">Catalyzes the hydroxylation of 2-nonaprenyl-3-methyl-6-methoxy-1,4-benzoquinol during ubiquinone biosynthesis.</text>
</comment>
<keyword evidence="4 9" id="KW-0479">Metal-binding</keyword>
<keyword evidence="11" id="KW-1185">Reference proteome</keyword>
<dbReference type="Proteomes" id="UP001597128">
    <property type="component" value="Unassembled WGS sequence"/>
</dbReference>
<dbReference type="SUPFAM" id="SSF47240">
    <property type="entry name" value="Ferritin-like"/>
    <property type="match status" value="1"/>
</dbReference>
<evidence type="ECO:0000256" key="2">
    <source>
        <dbReference type="ARBA" id="ARBA00022475"/>
    </source>
</evidence>
<evidence type="ECO:0000313" key="10">
    <source>
        <dbReference type="EMBL" id="MFD0914136.1"/>
    </source>
</evidence>
<accession>A0ABW3F6U0</accession>